<dbReference type="Ensembl" id="ENSCINT00000032895.1">
    <property type="protein sequence ID" value="ENSCINP00000030568.1"/>
    <property type="gene ID" value="ENSCING00000022652.1"/>
</dbReference>
<dbReference type="AlphaFoldDB" id="H2XLN6"/>
<keyword evidence="1" id="KW-1133">Transmembrane helix</keyword>
<keyword evidence="3" id="KW-1185">Reference proteome</keyword>
<dbReference type="InParanoid" id="H2XLN6"/>
<keyword evidence="1" id="KW-0812">Transmembrane</keyword>
<feature type="transmembrane region" description="Helical" evidence="1">
    <location>
        <begin position="6"/>
        <end position="23"/>
    </location>
</feature>
<evidence type="ECO:0000313" key="2">
    <source>
        <dbReference type="Ensembl" id="ENSCINP00000030568.1"/>
    </source>
</evidence>
<sequence length="55" mass="6456">MARSQPIVVIILIGVILILFWKWKFDLKMMSFKQEERPSLSQLLESKFCPVSRAC</sequence>
<dbReference type="Proteomes" id="UP000008144">
    <property type="component" value="Unassembled WGS sequence"/>
</dbReference>
<evidence type="ECO:0000313" key="3">
    <source>
        <dbReference type="Proteomes" id="UP000008144"/>
    </source>
</evidence>
<keyword evidence="1" id="KW-0472">Membrane</keyword>
<organism evidence="2 3">
    <name type="scientific">Ciona intestinalis</name>
    <name type="common">Transparent sea squirt</name>
    <name type="synonym">Ascidia intestinalis</name>
    <dbReference type="NCBI Taxonomy" id="7719"/>
    <lineage>
        <taxon>Eukaryota</taxon>
        <taxon>Metazoa</taxon>
        <taxon>Chordata</taxon>
        <taxon>Tunicata</taxon>
        <taxon>Ascidiacea</taxon>
        <taxon>Phlebobranchia</taxon>
        <taxon>Cionidae</taxon>
        <taxon>Ciona</taxon>
    </lineage>
</organism>
<name>H2XLN6_CIOIN</name>
<reference evidence="3" key="1">
    <citation type="journal article" date="2002" name="Science">
        <title>The draft genome of Ciona intestinalis: insights into chordate and vertebrate origins.</title>
        <authorList>
            <person name="Dehal P."/>
            <person name="Satou Y."/>
            <person name="Campbell R.K."/>
            <person name="Chapman J."/>
            <person name="Degnan B."/>
            <person name="De Tomaso A."/>
            <person name="Davidson B."/>
            <person name="Di Gregorio A."/>
            <person name="Gelpke M."/>
            <person name="Goodstein D.M."/>
            <person name="Harafuji N."/>
            <person name="Hastings K.E."/>
            <person name="Ho I."/>
            <person name="Hotta K."/>
            <person name="Huang W."/>
            <person name="Kawashima T."/>
            <person name="Lemaire P."/>
            <person name="Martinez D."/>
            <person name="Meinertzhagen I.A."/>
            <person name="Necula S."/>
            <person name="Nonaka M."/>
            <person name="Putnam N."/>
            <person name="Rash S."/>
            <person name="Saiga H."/>
            <person name="Satake M."/>
            <person name="Terry A."/>
            <person name="Yamada L."/>
            <person name="Wang H.G."/>
            <person name="Awazu S."/>
            <person name="Azumi K."/>
            <person name="Boore J."/>
            <person name="Branno M."/>
            <person name="Chin-Bow S."/>
            <person name="DeSantis R."/>
            <person name="Doyle S."/>
            <person name="Francino P."/>
            <person name="Keys D.N."/>
            <person name="Haga S."/>
            <person name="Hayashi H."/>
            <person name="Hino K."/>
            <person name="Imai K.S."/>
            <person name="Inaba K."/>
            <person name="Kano S."/>
            <person name="Kobayashi K."/>
            <person name="Kobayashi M."/>
            <person name="Lee B.I."/>
            <person name="Makabe K.W."/>
            <person name="Manohar C."/>
            <person name="Matassi G."/>
            <person name="Medina M."/>
            <person name="Mochizuki Y."/>
            <person name="Mount S."/>
            <person name="Morishita T."/>
            <person name="Miura S."/>
            <person name="Nakayama A."/>
            <person name="Nishizaka S."/>
            <person name="Nomoto H."/>
            <person name="Ohta F."/>
            <person name="Oishi K."/>
            <person name="Rigoutsos I."/>
            <person name="Sano M."/>
            <person name="Sasaki A."/>
            <person name="Sasakura Y."/>
            <person name="Shoguchi E."/>
            <person name="Shin-i T."/>
            <person name="Spagnuolo A."/>
            <person name="Stainier D."/>
            <person name="Suzuki M.M."/>
            <person name="Tassy O."/>
            <person name="Takatori N."/>
            <person name="Tokuoka M."/>
            <person name="Yagi K."/>
            <person name="Yoshizaki F."/>
            <person name="Wada S."/>
            <person name="Zhang C."/>
            <person name="Hyatt P.D."/>
            <person name="Larimer F."/>
            <person name="Detter C."/>
            <person name="Doggett N."/>
            <person name="Glavina T."/>
            <person name="Hawkins T."/>
            <person name="Richardson P."/>
            <person name="Lucas S."/>
            <person name="Kohara Y."/>
            <person name="Levine M."/>
            <person name="Satoh N."/>
            <person name="Rokhsar D.S."/>
        </authorList>
    </citation>
    <scope>NUCLEOTIDE SEQUENCE [LARGE SCALE GENOMIC DNA]</scope>
</reference>
<protein>
    <submittedName>
        <fullName evidence="2">Uncharacterized protein</fullName>
    </submittedName>
</protein>
<evidence type="ECO:0000256" key="1">
    <source>
        <dbReference type="SAM" id="Phobius"/>
    </source>
</evidence>
<reference evidence="2" key="2">
    <citation type="submission" date="2025-08" db="UniProtKB">
        <authorList>
            <consortium name="Ensembl"/>
        </authorList>
    </citation>
    <scope>IDENTIFICATION</scope>
</reference>
<proteinExistence type="predicted"/>
<accession>H2XLN6</accession>
<dbReference type="HOGENOM" id="CLU_3031649_0_0_1"/>
<reference evidence="2" key="3">
    <citation type="submission" date="2025-09" db="UniProtKB">
        <authorList>
            <consortium name="Ensembl"/>
        </authorList>
    </citation>
    <scope>IDENTIFICATION</scope>
</reference>